<feature type="chain" id="PRO_5003305379" evidence="2">
    <location>
        <begin position="25"/>
        <end position="580"/>
    </location>
</feature>
<evidence type="ECO:0000313" key="4">
    <source>
        <dbReference type="Proteomes" id="UP000018439"/>
    </source>
</evidence>
<dbReference type="SUPFAM" id="SSF48452">
    <property type="entry name" value="TPR-like"/>
    <property type="match status" value="3"/>
</dbReference>
<evidence type="ECO:0000313" key="3">
    <source>
        <dbReference type="EMBL" id="EGJ70471.1"/>
    </source>
</evidence>
<keyword evidence="2" id="KW-0732">Signal</keyword>
<dbReference type="InterPro" id="IPR019734">
    <property type="entry name" value="TPR_rpt"/>
</dbReference>
<organism evidence="3 4">
    <name type="scientific">Bacteroides coprosuis DSM 18011</name>
    <dbReference type="NCBI Taxonomy" id="679937"/>
    <lineage>
        <taxon>Bacteria</taxon>
        <taxon>Pseudomonadati</taxon>
        <taxon>Bacteroidota</taxon>
        <taxon>Bacteroidia</taxon>
        <taxon>Bacteroidales</taxon>
        <taxon>Bacteroidaceae</taxon>
        <taxon>Bacteroides</taxon>
    </lineage>
</organism>
<dbReference type="PANTHER" id="PTHR12558">
    <property type="entry name" value="CELL DIVISION CYCLE 16,23,27"/>
    <property type="match status" value="1"/>
</dbReference>
<feature type="signal peptide" evidence="2">
    <location>
        <begin position="1"/>
        <end position="24"/>
    </location>
</feature>
<evidence type="ECO:0000256" key="2">
    <source>
        <dbReference type="SAM" id="SignalP"/>
    </source>
</evidence>
<dbReference type="eggNOG" id="COG0457">
    <property type="taxonomic scope" value="Bacteria"/>
</dbReference>
<feature type="repeat" description="TPR" evidence="1">
    <location>
        <begin position="217"/>
        <end position="250"/>
    </location>
</feature>
<keyword evidence="1" id="KW-0802">TPR repeat</keyword>
<feature type="repeat" description="TPR" evidence="1">
    <location>
        <begin position="429"/>
        <end position="462"/>
    </location>
</feature>
<feature type="repeat" description="TPR" evidence="1">
    <location>
        <begin position="80"/>
        <end position="113"/>
    </location>
</feature>
<dbReference type="SMART" id="SM00028">
    <property type="entry name" value="TPR"/>
    <property type="match status" value="7"/>
</dbReference>
<dbReference type="Pfam" id="PF13181">
    <property type="entry name" value="TPR_8"/>
    <property type="match status" value="3"/>
</dbReference>
<dbReference type="Gene3D" id="1.25.40.10">
    <property type="entry name" value="Tetratricopeptide repeat domain"/>
    <property type="match status" value="3"/>
</dbReference>
<feature type="repeat" description="TPR" evidence="1">
    <location>
        <begin position="46"/>
        <end position="79"/>
    </location>
</feature>
<dbReference type="PROSITE" id="PS50005">
    <property type="entry name" value="TPR"/>
    <property type="match status" value="4"/>
</dbReference>
<protein>
    <submittedName>
        <fullName evidence="3">Tetratricopeptide TPR_1 repeat-containing protein</fullName>
    </submittedName>
</protein>
<proteinExistence type="predicted"/>
<gene>
    <name evidence="3" type="ORF">Bcop_0252</name>
</gene>
<dbReference type="Pfam" id="PF13431">
    <property type="entry name" value="TPR_17"/>
    <property type="match status" value="1"/>
</dbReference>
<evidence type="ECO:0000256" key="1">
    <source>
        <dbReference type="PROSITE-ProRule" id="PRU00339"/>
    </source>
</evidence>
<dbReference type="EMBL" id="CM001167">
    <property type="protein sequence ID" value="EGJ70471.1"/>
    <property type="molecule type" value="Genomic_DNA"/>
</dbReference>
<dbReference type="STRING" id="679937.Bcop_0252"/>
<keyword evidence="4" id="KW-1185">Reference proteome</keyword>
<accession>F3ZQ29</accession>
<dbReference type="PANTHER" id="PTHR12558:SF13">
    <property type="entry name" value="CELL DIVISION CYCLE PROTEIN 27 HOMOLOG"/>
    <property type="match status" value="1"/>
</dbReference>
<dbReference type="InterPro" id="IPR011990">
    <property type="entry name" value="TPR-like_helical_dom_sf"/>
</dbReference>
<dbReference type="HOGENOM" id="CLU_007251_3_1_10"/>
<reference evidence="3 4" key="1">
    <citation type="journal article" date="2011" name="Stand. Genomic Sci.">
        <title>Non-contiguous finished genome sequence of Bacteroides coprosuis type strain (PC139).</title>
        <authorList>
            <person name="Land M."/>
            <person name="Held B."/>
            <person name="Gronow S."/>
            <person name="Abt B."/>
            <person name="Lucas S."/>
            <person name="Del Rio T.G."/>
            <person name="Nolan M."/>
            <person name="Tice H."/>
            <person name="Cheng J.F."/>
            <person name="Pitluck S."/>
            <person name="Liolios K."/>
            <person name="Pagani I."/>
            <person name="Ivanova N."/>
            <person name="Mavromatis K."/>
            <person name="Mikhailova N."/>
            <person name="Pati A."/>
            <person name="Tapia R."/>
            <person name="Han C."/>
            <person name="Goodwin L."/>
            <person name="Chen A."/>
            <person name="Palaniappan K."/>
            <person name="Hauser L."/>
            <person name="Brambilla E.M."/>
            <person name="Rohde M."/>
            <person name="Goker M."/>
            <person name="Detter J.C."/>
            <person name="Woyke T."/>
            <person name="Bristow J."/>
            <person name="Eisen J.A."/>
            <person name="Markowitz V."/>
            <person name="Hugenholtz P."/>
            <person name="Kyrpides N.C."/>
            <person name="Klenk H.P."/>
            <person name="Lapidus A."/>
        </authorList>
    </citation>
    <scope>NUCLEOTIDE SEQUENCE [LARGE SCALE GENOMIC DNA]</scope>
    <source>
        <strain evidence="3 4">DSM 18011</strain>
    </source>
</reference>
<dbReference type="Proteomes" id="UP000018439">
    <property type="component" value="Chromosome"/>
</dbReference>
<dbReference type="AlphaFoldDB" id="F3ZQ29"/>
<sequence>MKRSVLRIVCCMSLFLLITLKVNAQEKVEKDSVLLETLVGNEDRKYSYYFLEGMVQKNKGNLDDAYALFTHCIEIDPAKAEAYYQIGALNMNMNQLPDALTSFQKAVQLDSLNYWYNESFFFALYNSPENEEEAIKQLELMTHRFPDKSALQFQLLDLYAQSQDYDKIIAGLNQLERKLGKSEQISMQKFKVYLLKNEEKKAFSEMGDLVSTYPNDLKYQVILADLYLNNGKKKQALTLLNKVLEQDPDFPMAIYALANYYNETDQKEKYISELEKILYNPKAEMDLKLNLMRQYIFKAQEDTVQIMGLFEKAIELNPADDQIPMLYTQYLMSQKKEKETKPVLEHILKLDPTNTPSRLMLLGMAIREDDYKKVIEICEGGILSSPGTIEFYFYLAIAYNQAEDYEKLLSTVSQALAVVDESTPKELISDFYALRGDGYHSLSQYDKLYEAYDKALEYNPTNSGVLNNYAYYLSIQRKDLSKAEAMSKKTVEAEPKNPTFLDTYAWILFELKRYTEAKVYIDAALENGGNESGVVIEHAGDIYFKLGEKEKALEYWIQAEELGAGSMITSKIKKKKYIAE</sequence>
<name>F3ZQ29_9BACE</name>